<sequence>MHGTHAASASGLLEGKTAMITGASSGIGAAAARLFAAEGAAVVLMARREKQLLAVAEEIESAGGRAVAVTGDVTAPHDVARAVEAAVDGFGGLDAAFNNAGWGARGTELHETDDEVYEQIMDVNVRGVWNCLRSQIRVMLERGEGGAIVNTSSTAGVFATGALAPYVAAKHAVLGLTRSAAAEYGDRGIRVNALVVGSTRTELMEEAYRGIPESEWTGGNRAIQRRLADPNEVAQAAAWLCSDRSSFVTGGAVPVDGGCTAV</sequence>
<evidence type="ECO:0000256" key="2">
    <source>
        <dbReference type="ARBA" id="ARBA00023002"/>
    </source>
</evidence>
<proteinExistence type="inferred from homology"/>
<dbReference type="InterPro" id="IPR036291">
    <property type="entry name" value="NAD(P)-bd_dom_sf"/>
</dbReference>
<evidence type="ECO:0000313" key="6">
    <source>
        <dbReference type="Proteomes" id="UP001224661"/>
    </source>
</evidence>
<keyword evidence="6" id="KW-1185">Reference proteome</keyword>
<organism evidence="5 6">
    <name type="scientific">Streptomyces solicavernae</name>
    <dbReference type="NCBI Taxonomy" id="3043614"/>
    <lineage>
        <taxon>Bacteria</taxon>
        <taxon>Bacillati</taxon>
        <taxon>Actinomycetota</taxon>
        <taxon>Actinomycetes</taxon>
        <taxon>Kitasatosporales</taxon>
        <taxon>Streptomycetaceae</taxon>
        <taxon>Streptomyces</taxon>
    </lineage>
</organism>
<evidence type="ECO:0000259" key="4">
    <source>
        <dbReference type="SMART" id="SM00822"/>
    </source>
</evidence>
<evidence type="ECO:0000313" key="5">
    <source>
        <dbReference type="EMBL" id="MDI3389977.1"/>
    </source>
</evidence>
<dbReference type="NCBIfam" id="NF005559">
    <property type="entry name" value="PRK07231.1"/>
    <property type="match status" value="1"/>
</dbReference>
<keyword evidence="3" id="KW-0520">NAD</keyword>
<dbReference type="RefSeq" id="WP_282516455.1">
    <property type="nucleotide sequence ID" value="NZ_JASCIR010000036.1"/>
</dbReference>
<dbReference type="Gene3D" id="3.40.50.720">
    <property type="entry name" value="NAD(P)-binding Rossmann-like Domain"/>
    <property type="match status" value="1"/>
</dbReference>
<dbReference type="PRINTS" id="PR00081">
    <property type="entry name" value="GDHRDH"/>
</dbReference>
<dbReference type="EMBL" id="JASCIR010000036">
    <property type="protein sequence ID" value="MDI3389977.1"/>
    <property type="molecule type" value="Genomic_DNA"/>
</dbReference>
<accession>A0ABT6RZY0</accession>
<dbReference type="SMART" id="SM00822">
    <property type="entry name" value="PKS_KR"/>
    <property type="match status" value="1"/>
</dbReference>
<dbReference type="CDD" id="cd05233">
    <property type="entry name" value="SDR_c"/>
    <property type="match status" value="1"/>
</dbReference>
<dbReference type="SUPFAM" id="SSF51735">
    <property type="entry name" value="NAD(P)-binding Rossmann-fold domains"/>
    <property type="match status" value="1"/>
</dbReference>
<dbReference type="Pfam" id="PF13561">
    <property type="entry name" value="adh_short_C2"/>
    <property type="match status" value="1"/>
</dbReference>
<dbReference type="GO" id="GO:0047936">
    <property type="term" value="F:glucose 1-dehydrogenase [NAD(P)+] activity"/>
    <property type="evidence" value="ECO:0007669"/>
    <property type="project" value="UniProtKB-EC"/>
</dbReference>
<reference evidence="5 6" key="1">
    <citation type="submission" date="2023-05" db="EMBL/GenBank/DDBJ databases">
        <title>Draft genome sequence of Streptomyces sp. B-S-A8 isolated from a cave soil in Thailand.</title>
        <authorList>
            <person name="Chamroensaksri N."/>
            <person name="Muangham S."/>
        </authorList>
    </citation>
    <scope>NUCLEOTIDE SEQUENCE [LARGE SCALE GENOMIC DNA]</scope>
    <source>
        <strain evidence="5 6">B-S-A8</strain>
    </source>
</reference>
<gene>
    <name evidence="5" type="ORF">QIS99_27850</name>
</gene>
<comment type="similarity">
    <text evidence="1">Belongs to the short-chain dehydrogenases/reductases (SDR) family.</text>
</comment>
<dbReference type="PANTHER" id="PTHR24321:SF8">
    <property type="entry name" value="ESTRADIOL 17-BETA-DEHYDROGENASE 8-RELATED"/>
    <property type="match status" value="1"/>
</dbReference>
<dbReference type="InterPro" id="IPR057326">
    <property type="entry name" value="KR_dom"/>
</dbReference>
<dbReference type="Proteomes" id="UP001224661">
    <property type="component" value="Unassembled WGS sequence"/>
</dbReference>
<dbReference type="PRINTS" id="PR00080">
    <property type="entry name" value="SDRFAMILY"/>
</dbReference>
<dbReference type="PROSITE" id="PS00061">
    <property type="entry name" value="ADH_SHORT"/>
    <property type="match status" value="1"/>
</dbReference>
<keyword evidence="2 5" id="KW-0560">Oxidoreductase</keyword>
<evidence type="ECO:0000256" key="1">
    <source>
        <dbReference type="ARBA" id="ARBA00006484"/>
    </source>
</evidence>
<protein>
    <submittedName>
        <fullName evidence="5">Glucose 1-dehydrogenase</fullName>
        <ecNumber evidence="5">1.1.1.47</ecNumber>
    </submittedName>
</protein>
<name>A0ABT6RZY0_9ACTN</name>
<dbReference type="InterPro" id="IPR020904">
    <property type="entry name" value="Sc_DH/Rdtase_CS"/>
</dbReference>
<comment type="caution">
    <text evidence="5">The sequence shown here is derived from an EMBL/GenBank/DDBJ whole genome shotgun (WGS) entry which is preliminary data.</text>
</comment>
<evidence type="ECO:0000256" key="3">
    <source>
        <dbReference type="ARBA" id="ARBA00023027"/>
    </source>
</evidence>
<dbReference type="InterPro" id="IPR002347">
    <property type="entry name" value="SDR_fam"/>
</dbReference>
<dbReference type="EC" id="1.1.1.47" evidence="5"/>
<feature type="domain" description="Ketoreductase" evidence="4">
    <location>
        <begin position="16"/>
        <end position="201"/>
    </location>
</feature>
<dbReference type="PANTHER" id="PTHR24321">
    <property type="entry name" value="DEHYDROGENASES, SHORT CHAIN"/>
    <property type="match status" value="1"/>
</dbReference>